<sequence>MKIYLAGPFFSKEQISLIHSVEKALKNNPTVTEFHSPRLDQTCEYEAFTPEWASETYFKDMHHIETADAIVAILDYEHEITDPGTAYEIGIATMLKIPVIGLLTAGDTVNIMLTESLHAFTKHVAEIEKYDFNTLPSSPYLGNYI</sequence>
<name>A0A437UIM9_ENTAV</name>
<dbReference type="GO" id="GO:0009159">
    <property type="term" value="P:deoxyribonucleoside monophosphate catabolic process"/>
    <property type="evidence" value="ECO:0007669"/>
    <property type="project" value="TreeGrafter"/>
</dbReference>
<dbReference type="SUPFAM" id="SSF52309">
    <property type="entry name" value="N-(deoxy)ribosyltransferase-like"/>
    <property type="match status" value="1"/>
</dbReference>
<dbReference type="AlphaFoldDB" id="A0A437UIM9"/>
<organism evidence="2 3">
    <name type="scientific">Enterococcus avium</name>
    <name type="common">Streptococcus avium</name>
    <dbReference type="NCBI Taxonomy" id="33945"/>
    <lineage>
        <taxon>Bacteria</taxon>
        <taxon>Bacillati</taxon>
        <taxon>Bacillota</taxon>
        <taxon>Bacilli</taxon>
        <taxon>Lactobacillales</taxon>
        <taxon>Enterococcaceae</taxon>
        <taxon>Enterococcus</taxon>
    </lineage>
</organism>
<dbReference type="Proteomes" id="UP001260773">
    <property type="component" value="Unassembled WGS sequence"/>
</dbReference>
<dbReference type="EMBL" id="RYZS01000001">
    <property type="protein sequence ID" value="RVU93435.1"/>
    <property type="molecule type" value="Genomic_DNA"/>
</dbReference>
<protein>
    <submittedName>
        <fullName evidence="2">Nucleoside 2-deoxyribosyltransferase</fullName>
    </submittedName>
</protein>
<dbReference type="GO" id="GO:0016740">
    <property type="term" value="F:transferase activity"/>
    <property type="evidence" value="ECO:0007669"/>
    <property type="project" value="UniProtKB-KW"/>
</dbReference>
<proteinExistence type="predicted"/>
<dbReference type="GO" id="GO:0070694">
    <property type="term" value="F:5-hydroxymethyl-dUMP N-hydrolase activity"/>
    <property type="evidence" value="ECO:0007669"/>
    <property type="project" value="TreeGrafter"/>
</dbReference>
<dbReference type="Gene3D" id="3.40.50.450">
    <property type="match status" value="1"/>
</dbReference>
<dbReference type="Pfam" id="PF05014">
    <property type="entry name" value="Nuc_deoxyrib_tr"/>
    <property type="match status" value="1"/>
</dbReference>
<dbReference type="PANTHER" id="PTHR15364">
    <property type="entry name" value="2'-DEOXYNUCLEOSIDE 5'-PHOSPHATE N-HYDROLASE 1"/>
    <property type="match status" value="1"/>
</dbReference>
<evidence type="ECO:0000313" key="2">
    <source>
        <dbReference type="EMBL" id="RVU93435.1"/>
    </source>
</evidence>
<dbReference type="PANTHER" id="PTHR15364:SF0">
    <property type="entry name" value="2'-DEOXYNUCLEOSIDE 5'-PHOSPHATE N-HYDROLASE 1"/>
    <property type="match status" value="1"/>
</dbReference>
<evidence type="ECO:0000313" key="3">
    <source>
        <dbReference type="Proteomes" id="UP000288388"/>
    </source>
</evidence>
<dbReference type="EMBL" id="JARPWH010000081">
    <property type="protein sequence ID" value="MDT2404127.1"/>
    <property type="molecule type" value="Genomic_DNA"/>
</dbReference>
<reference evidence="1" key="2">
    <citation type="submission" date="2023-03" db="EMBL/GenBank/DDBJ databases">
        <authorList>
            <person name="Shen W."/>
            <person name="Cai J."/>
        </authorList>
    </citation>
    <scope>NUCLEOTIDE SEQUENCE</scope>
    <source>
        <strain evidence="1">P33-2</strain>
    </source>
</reference>
<comment type="caution">
    <text evidence="2">The sequence shown here is derived from an EMBL/GenBank/DDBJ whole genome shotgun (WGS) entry which is preliminary data.</text>
</comment>
<reference evidence="2 3" key="1">
    <citation type="submission" date="2018-12" db="EMBL/GenBank/DDBJ databases">
        <title>A novel vanA-carrying plasmid in a clinical isolate of Enterococcus avium.</title>
        <authorList>
            <person name="Bernasconi O.J."/>
            <person name="Luzzaro F."/>
            <person name="Endimiani A."/>
        </authorList>
    </citation>
    <scope>NUCLEOTIDE SEQUENCE [LARGE SCALE GENOMIC DNA]</scope>
    <source>
        <strain evidence="2 3">LC0559/18</strain>
    </source>
</reference>
<dbReference type="RefSeq" id="WP_016179638.1">
    <property type="nucleotide sequence ID" value="NZ_CAAKOC010000084.1"/>
</dbReference>
<gene>
    <name evidence="2" type="ORF">EK398_00370</name>
    <name evidence="1" type="ORF">P7D43_17300</name>
</gene>
<accession>A0A437UIM9</accession>
<evidence type="ECO:0000313" key="1">
    <source>
        <dbReference type="EMBL" id="MDT2404127.1"/>
    </source>
</evidence>
<dbReference type="Proteomes" id="UP000288388">
    <property type="component" value="Unassembled WGS sequence"/>
</dbReference>
<dbReference type="InterPro" id="IPR007710">
    <property type="entry name" value="Nucleoside_deoxyribTrfase"/>
</dbReference>
<keyword evidence="2" id="KW-0808">Transferase</keyword>
<dbReference type="InterPro" id="IPR051239">
    <property type="entry name" value="2'-dNMP_N-hydrolase"/>
</dbReference>